<evidence type="ECO:0000313" key="1">
    <source>
        <dbReference type="EMBL" id="KAI0053380.1"/>
    </source>
</evidence>
<comment type="caution">
    <text evidence="1">The sequence shown here is derived from an EMBL/GenBank/DDBJ whole genome shotgun (WGS) entry which is preliminary data.</text>
</comment>
<name>A0ACB8SBR8_9AGAM</name>
<reference evidence="1" key="1">
    <citation type="submission" date="2021-02" db="EMBL/GenBank/DDBJ databases">
        <authorList>
            <consortium name="DOE Joint Genome Institute"/>
            <person name="Ahrendt S."/>
            <person name="Looney B.P."/>
            <person name="Miyauchi S."/>
            <person name="Morin E."/>
            <person name="Drula E."/>
            <person name="Courty P.E."/>
            <person name="Chicoki N."/>
            <person name="Fauchery L."/>
            <person name="Kohler A."/>
            <person name="Kuo A."/>
            <person name="Labutti K."/>
            <person name="Pangilinan J."/>
            <person name="Lipzen A."/>
            <person name="Riley R."/>
            <person name="Andreopoulos W."/>
            <person name="He G."/>
            <person name="Johnson J."/>
            <person name="Barry K.W."/>
            <person name="Grigoriev I.V."/>
            <person name="Nagy L."/>
            <person name="Hibbett D."/>
            <person name="Henrissat B."/>
            <person name="Matheny P.B."/>
            <person name="Labbe J."/>
            <person name="Martin F."/>
        </authorList>
    </citation>
    <scope>NUCLEOTIDE SEQUENCE</scope>
    <source>
        <strain evidence="1">FP105234-sp</strain>
    </source>
</reference>
<gene>
    <name evidence="1" type="ORF">FA95DRAFT_737298</name>
</gene>
<keyword evidence="2" id="KW-1185">Reference proteome</keyword>
<dbReference type="Proteomes" id="UP000814033">
    <property type="component" value="Unassembled WGS sequence"/>
</dbReference>
<evidence type="ECO:0000313" key="2">
    <source>
        <dbReference type="Proteomes" id="UP000814033"/>
    </source>
</evidence>
<organism evidence="1 2">
    <name type="scientific">Auriscalpium vulgare</name>
    <dbReference type="NCBI Taxonomy" id="40419"/>
    <lineage>
        <taxon>Eukaryota</taxon>
        <taxon>Fungi</taxon>
        <taxon>Dikarya</taxon>
        <taxon>Basidiomycota</taxon>
        <taxon>Agaricomycotina</taxon>
        <taxon>Agaricomycetes</taxon>
        <taxon>Russulales</taxon>
        <taxon>Auriscalpiaceae</taxon>
        <taxon>Auriscalpium</taxon>
    </lineage>
</organism>
<accession>A0ACB8SBR8</accession>
<protein>
    <submittedName>
        <fullName evidence="1">Uncharacterized protein</fullName>
    </submittedName>
</protein>
<dbReference type="EMBL" id="MU275840">
    <property type="protein sequence ID" value="KAI0053380.1"/>
    <property type="molecule type" value="Genomic_DNA"/>
</dbReference>
<reference evidence="1" key="2">
    <citation type="journal article" date="2022" name="New Phytol.">
        <title>Evolutionary transition to the ectomycorrhizal habit in the genomes of a hyperdiverse lineage of mushroom-forming fungi.</title>
        <authorList>
            <person name="Looney B."/>
            <person name="Miyauchi S."/>
            <person name="Morin E."/>
            <person name="Drula E."/>
            <person name="Courty P.E."/>
            <person name="Kohler A."/>
            <person name="Kuo A."/>
            <person name="LaButti K."/>
            <person name="Pangilinan J."/>
            <person name="Lipzen A."/>
            <person name="Riley R."/>
            <person name="Andreopoulos W."/>
            <person name="He G."/>
            <person name="Johnson J."/>
            <person name="Nolan M."/>
            <person name="Tritt A."/>
            <person name="Barry K.W."/>
            <person name="Grigoriev I.V."/>
            <person name="Nagy L.G."/>
            <person name="Hibbett D."/>
            <person name="Henrissat B."/>
            <person name="Matheny P.B."/>
            <person name="Labbe J."/>
            <person name="Martin F.M."/>
        </authorList>
    </citation>
    <scope>NUCLEOTIDE SEQUENCE</scope>
    <source>
        <strain evidence="1">FP105234-sp</strain>
    </source>
</reference>
<sequence>MSKTTTQRTLTVSYDIHPPAGTPTPSASAVGVTASVLHQEVFDVPLGAEAEYEVYYAALRAAVAKARAETGEGLTAWRDAVGSREQGKEPAKNGGKEDGDEEEEEEEEDAEAAGGEVEGREKK</sequence>
<proteinExistence type="predicted"/>